<keyword evidence="2" id="KW-1185">Reference proteome</keyword>
<comment type="caution">
    <text evidence="1">The sequence shown here is derived from an EMBL/GenBank/DDBJ whole genome shotgun (WGS) entry which is preliminary data.</text>
</comment>
<dbReference type="Proteomes" id="UP000094828">
    <property type="component" value="Unassembled WGS sequence"/>
</dbReference>
<evidence type="ECO:0000313" key="1">
    <source>
        <dbReference type="EMBL" id="ODA34822.1"/>
    </source>
</evidence>
<name>A0A1C3ENM1_9PLAN</name>
<organism evidence="1 2">
    <name type="scientific">Planctopirus hydrillae</name>
    <dbReference type="NCBI Taxonomy" id="1841610"/>
    <lineage>
        <taxon>Bacteria</taxon>
        <taxon>Pseudomonadati</taxon>
        <taxon>Planctomycetota</taxon>
        <taxon>Planctomycetia</taxon>
        <taxon>Planctomycetales</taxon>
        <taxon>Planctomycetaceae</taxon>
        <taxon>Planctopirus</taxon>
    </lineage>
</organism>
<protein>
    <submittedName>
        <fullName evidence="1">Uncharacterized protein</fullName>
    </submittedName>
</protein>
<gene>
    <name evidence="1" type="ORF">A6X21_03970</name>
</gene>
<dbReference type="AlphaFoldDB" id="A0A1C3ENM1"/>
<reference evidence="1 2" key="1">
    <citation type="submission" date="2016-05" db="EMBL/GenBank/DDBJ databases">
        <title>Genomic and physiological characterization of Planctopirus sp. isolated from fresh water lake.</title>
        <authorList>
            <person name="Subhash Y."/>
            <person name="Ramana C."/>
        </authorList>
    </citation>
    <scope>NUCLEOTIDE SEQUENCE [LARGE SCALE GENOMIC DNA]</scope>
    <source>
        <strain evidence="1 2">JC280</strain>
    </source>
</reference>
<dbReference type="RefSeq" id="WP_068846294.1">
    <property type="nucleotide sequence ID" value="NZ_LYDR01000039.1"/>
</dbReference>
<accession>A0A1C3ENM1</accession>
<proteinExistence type="predicted"/>
<dbReference type="EMBL" id="LYDR01000039">
    <property type="protein sequence ID" value="ODA34822.1"/>
    <property type="molecule type" value="Genomic_DNA"/>
</dbReference>
<sequence length="85" mass="9820">MANFRRIQNCCADFSTASQQQPQIGKRLTDDLRHLTSDWLAALWRKLFPQMIPIPIRTKENPVPARRPDGVARFSSLVWPSRDSN</sequence>
<evidence type="ECO:0000313" key="2">
    <source>
        <dbReference type="Proteomes" id="UP000094828"/>
    </source>
</evidence>